<keyword evidence="2" id="KW-1185">Reference proteome</keyword>
<evidence type="ECO:0000313" key="1">
    <source>
        <dbReference type="EMBL" id="KAJ3667087.1"/>
    </source>
</evidence>
<name>A0AA38MTP6_9CUCU</name>
<gene>
    <name evidence="1" type="ORF">Zmor_002494</name>
</gene>
<proteinExistence type="predicted"/>
<protein>
    <submittedName>
        <fullName evidence="1">Uncharacterized protein</fullName>
    </submittedName>
</protein>
<organism evidence="1 2">
    <name type="scientific">Zophobas morio</name>
    <dbReference type="NCBI Taxonomy" id="2755281"/>
    <lineage>
        <taxon>Eukaryota</taxon>
        <taxon>Metazoa</taxon>
        <taxon>Ecdysozoa</taxon>
        <taxon>Arthropoda</taxon>
        <taxon>Hexapoda</taxon>
        <taxon>Insecta</taxon>
        <taxon>Pterygota</taxon>
        <taxon>Neoptera</taxon>
        <taxon>Endopterygota</taxon>
        <taxon>Coleoptera</taxon>
        <taxon>Polyphaga</taxon>
        <taxon>Cucujiformia</taxon>
        <taxon>Tenebrionidae</taxon>
        <taxon>Zophobas</taxon>
    </lineage>
</organism>
<dbReference type="EMBL" id="JALNTZ010000001">
    <property type="protein sequence ID" value="KAJ3667087.1"/>
    <property type="molecule type" value="Genomic_DNA"/>
</dbReference>
<reference evidence="1" key="1">
    <citation type="journal article" date="2023" name="G3 (Bethesda)">
        <title>Whole genome assemblies of Zophobas morio and Tenebrio molitor.</title>
        <authorList>
            <person name="Kaur S."/>
            <person name="Stinson S.A."/>
            <person name="diCenzo G.C."/>
        </authorList>
    </citation>
    <scope>NUCLEOTIDE SEQUENCE</scope>
    <source>
        <strain evidence="1">QUZm001</strain>
    </source>
</reference>
<sequence length="90" mass="10185">MDSGVLRLRAISLGNADGERISSRTDPPQTFRRQNCIHFLQLRPIPGRNIARNDQDGTFIEISGIETSANHKGEIRDERELEVKLEKVNS</sequence>
<dbReference type="Proteomes" id="UP001168821">
    <property type="component" value="Unassembled WGS sequence"/>
</dbReference>
<dbReference type="AlphaFoldDB" id="A0AA38MTP6"/>
<accession>A0AA38MTP6</accession>
<comment type="caution">
    <text evidence="1">The sequence shown here is derived from an EMBL/GenBank/DDBJ whole genome shotgun (WGS) entry which is preliminary data.</text>
</comment>
<evidence type="ECO:0000313" key="2">
    <source>
        <dbReference type="Proteomes" id="UP001168821"/>
    </source>
</evidence>